<dbReference type="InterPro" id="IPR029058">
    <property type="entry name" value="AB_hydrolase_fold"/>
</dbReference>
<dbReference type="InterPro" id="IPR000073">
    <property type="entry name" value="AB_hydrolase_1"/>
</dbReference>
<dbReference type="InterPro" id="IPR050266">
    <property type="entry name" value="AB_hydrolase_sf"/>
</dbReference>
<organism evidence="3 4">
    <name type="scientific">Bordetella genomosp. 1</name>
    <dbReference type="NCBI Taxonomy" id="1395607"/>
    <lineage>
        <taxon>Bacteria</taxon>
        <taxon>Pseudomonadati</taxon>
        <taxon>Pseudomonadota</taxon>
        <taxon>Betaproteobacteria</taxon>
        <taxon>Burkholderiales</taxon>
        <taxon>Alcaligenaceae</taxon>
        <taxon>Bordetella</taxon>
    </lineage>
</organism>
<comment type="caution">
    <text evidence="3">The sequence shown here is derived from an EMBL/GenBank/DDBJ whole genome shotgun (WGS) entry which is preliminary data.</text>
</comment>
<evidence type="ECO:0000256" key="1">
    <source>
        <dbReference type="ARBA" id="ARBA00022801"/>
    </source>
</evidence>
<protein>
    <submittedName>
        <fullName evidence="3">Carboxylesterase</fullName>
    </submittedName>
</protein>
<dbReference type="OrthoDB" id="3663240at2"/>
<dbReference type="RefSeq" id="WP_094824936.1">
    <property type="nucleotide sequence ID" value="NZ_NEVL01000001.1"/>
</dbReference>
<name>A0A261SV04_9BORD</name>
<sequence length="261" mass="27031">MMQTETLALGDTVVRVAGAGAPLVFIHGFTTTAEFWREQMAHFSASHRVVLINLPGHGAAPRPAQRAYTIAAFVADVNAVFDALALEGATLVGLSMGGTVAQQFVLDHPGRVRALVLVGATPHGLGPDVDADNVLAAIESLGVVAASQRVIERSFGSAASAALLAFAREEVAQTPAFVARQAIASLNAADSRARLGEITVPTLAIVGEEDIITPVCESEALADGIPGCGLALIPQAGHFPMLEQPAAFNRVLAAFLAQRAR</sequence>
<evidence type="ECO:0000259" key="2">
    <source>
        <dbReference type="Pfam" id="PF00561"/>
    </source>
</evidence>
<evidence type="ECO:0000313" key="4">
    <source>
        <dbReference type="Proteomes" id="UP000217005"/>
    </source>
</evidence>
<keyword evidence="1" id="KW-0378">Hydrolase</keyword>
<dbReference type="PANTHER" id="PTHR43798:SF31">
    <property type="entry name" value="AB HYDROLASE SUPERFAMILY PROTEIN YCLE"/>
    <property type="match status" value="1"/>
</dbReference>
<dbReference type="Pfam" id="PF00561">
    <property type="entry name" value="Abhydrolase_1"/>
    <property type="match status" value="1"/>
</dbReference>
<accession>A0A261SV04</accession>
<dbReference type="PANTHER" id="PTHR43798">
    <property type="entry name" value="MONOACYLGLYCEROL LIPASE"/>
    <property type="match status" value="1"/>
</dbReference>
<dbReference type="SUPFAM" id="SSF53474">
    <property type="entry name" value="alpha/beta-Hydrolases"/>
    <property type="match status" value="1"/>
</dbReference>
<feature type="domain" description="AB hydrolase-1" evidence="2">
    <location>
        <begin position="22"/>
        <end position="126"/>
    </location>
</feature>
<dbReference type="EMBL" id="NEVL01000001">
    <property type="protein sequence ID" value="OZI40822.1"/>
    <property type="molecule type" value="Genomic_DNA"/>
</dbReference>
<dbReference type="Proteomes" id="UP000217005">
    <property type="component" value="Unassembled WGS sequence"/>
</dbReference>
<dbReference type="Gene3D" id="3.40.50.1820">
    <property type="entry name" value="alpha/beta hydrolase"/>
    <property type="match status" value="1"/>
</dbReference>
<gene>
    <name evidence="3" type="ORF">CEG14_03425</name>
</gene>
<reference evidence="3 4" key="1">
    <citation type="submission" date="2017-05" db="EMBL/GenBank/DDBJ databases">
        <title>Complete and WGS of Bordetella genogroups.</title>
        <authorList>
            <person name="Spilker T."/>
            <person name="LiPuma J."/>
        </authorList>
    </citation>
    <scope>NUCLEOTIDE SEQUENCE [LARGE SCALE GENOMIC DNA]</scope>
    <source>
        <strain evidence="3 4">AU17610</strain>
    </source>
</reference>
<dbReference type="PRINTS" id="PR00111">
    <property type="entry name" value="ABHYDROLASE"/>
</dbReference>
<dbReference type="AlphaFoldDB" id="A0A261SV04"/>
<dbReference type="GO" id="GO:0016787">
    <property type="term" value="F:hydrolase activity"/>
    <property type="evidence" value="ECO:0007669"/>
    <property type="project" value="UniProtKB-KW"/>
</dbReference>
<proteinExistence type="predicted"/>
<dbReference type="GO" id="GO:0016020">
    <property type="term" value="C:membrane"/>
    <property type="evidence" value="ECO:0007669"/>
    <property type="project" value="TreeGrafter"/>
</dbReference>
<evidence type="ECO:0000313" key="3">
    <source>
        <dbReference type="EMBL" id="OZI40822.1"/>
    </source>
</evidence>